<dbReference type="Proteomes" id="UP001564626">
    <property type="component" value="Unassembled WGS sequence"/>
</dbReference>
<proteinExistence type="predicted"/>
<feature type="chain" id="PRO_5047262383" description="Porin" evidence="1">
    <location>
        <begin position="24"/>
        <end position="76"/>
    </location>
</feature>
<evidence type="ECO:0000313" key="2">
    <source>
        <dbReference type="EMBL" id="MEY8042793.1"/>
    </source>
</evidence>
<evidence type="ECO:0008006" key="4">
    <source>
        <dbReference type="Google" id="ProtNLM"/>
    </source>
</evidence>
<name>A0ABV4CNW9_9PSEU</name>
<feature type="signal peptide" evidence="1">
    <location>
        <begin position="1"/>
        <end position="23"/>
    </location>
</feature>
<keyword evidence="1" id="KW-0732">Signal</keyword>
<dbReference type="EMBL" id="JBGEHV010000065">
    <property type="protein sequence ID" value="MEY8042793.1"/>
    <property type="molecule type" value="Genomic_DNA"/>
</dbReference>
<accession>A0ABV4CNW9</accession>
<sequence length="76" mass="7669">MKSSNLAKAAAVATLTLGFGALAAPAAFADIYVIGNDGDVAVQEAEANGIGNDIEQSAQNEYDFWAGLGSSISFDG</sequence>
<dbReference type="RefSeq" id="WP_345360366.1">
    <property type="nucleotide sequence ID" value="NZ_BAABII010000004.1"/>
</dbReference>
<gene>
    <name evidence="2" type="ORF">AB8O55_25590</name>
</gene>
<comment type="caution">
    <text evidence="2">The sequence shown here is derived from an EMBL/GenBank/DDBJ whole genome shotgun (WGS) entry which is preliminary data.</text>
</comment>
<keyword evidence="3" id="KW-1185">Reference proteome</keyword>
<protein>
    <recommendedName>
        <fullName evidence="4">Porin</fullName>
    </recommendedName>
</protein>
<organism evidence="2 3">
    <name type="scientific">Saccharopolyspora cebuensis</name>
    <dbReference type="NCBI Taxonomy" id="418759"/>
    <lineage>
        <taxon>Bacteria</taxon>
        <taxon>Bacillati</taxon>
        <taxon>Actinomycetota</taxon>
        <taxon>Actinomycetes</taxon>
        <taxon>Pseudonocardiales</taxon>
        <taxon>Pseudonocardiaceae</taxon>
        <taxon>Saccharopolyspora</taxon>
    </lineage>
</organism>
<reference evidence="2 3" key="1">
    <citation type="submission" date="2024-08" db="EMBL/GenBank/DDBJ databases">
        <title>Genome mining of Saccharopolyspora cebuensis PGLac3 from Nigerian medicinal plant.</title>
        <authorList>
            <person name="Ezeobiora C.E."/>
            <person name="Igbokwe N.H."/>
            <person name="Amin D.H."/>
            <person name="Mendie U.E."/>
        </authorList>
    </citation>
    <scope>NUCLEOTIDE SEQUENCE [LARGE SCALE GENOMIC DNA]</scope>
    <source>
        <strain evidence="2 3">PGLac3</strain>
    </source>
</reference>
<evidence type="ECO:0000313" key="3">
    <source>
        <dbReference type="Proteomes" id="UP001564626"/>
    </source>
</evidence>
<evidence type="ECO:0000256" key="1">
    <source>
        <dbReference type="SAM" id="SignalP"/>
    </source>
</evidence>